<comment type="caution">
    <text evidence="5">The sequence shown here is derived from an EMBL/GenBank/DDBJ whole genome shotgun (WGS) entry which is preliminary data.</text>
</comment>
<keyword evidence="3" id="KW-0804">Transcription</keyword>
<dbReference type="PROSITE" id="PS50043">
    <property type="entry name" value="HTH_LUXR_2"/>
    <property type="match status" value="1"/>
</dbReference>
<dbReference type="Gene3D" id="1.10.10.10">
    <property type="entry name" value="Winged helix-like DNA-binding domain superfamily/Winged helix DNA-binding domain"/>
    <property type="match status" value="1"/>
</dbReference>
<evidence type="ECO:0000256" key="3">
    <source>
        <dbReference type="ARBA" id="ARBA00023163"/>
    </source>
</evidence>
<evidence type="ECO:0000259" key="4">
    <source>
        <dbReference type="PROSITE" id="PS50043"/>
    </source>
</evidence>
<dbReference type="SUPFAM" id="SSF46894">
    <property type="entry name" value="C-terminal effector domain of the bipartite response regulators"/>
    <property type="match status" value="1"/>
</dbReference>
<dbReference type="EMBL" id="JBHULT010000010">
    <property type="protein sequence ID" value="MFD2518501.1"/>
    <property type="molecule type" value="Genomic_DNA"/>
</dbReference>
<dbReference type="SMART" id="SM00421">
    <property type="entry name" value="HTH_LUXR"/>
    <property type="match status" value="1"/>
</dbReference>
<evidence type="ECO:0000313" key="5">
    <source>
        <dbReference type="EMBL" id="MFD2518501.1"/>
    </source>
</evidence>
<dbReference type="PRINTS" id="PR00038">
    <property type="entry name" value="HTHLUXR"/>
</dbReference>
<dbReference type="PANTHER" id="PTHR44688:SF16">
    <property type="entry name" value="DNA-BINDING TRANSCRIPTIONAL ACTIVATOR DEVR_DOSR"/>
    <property type="match status" value="1"/>
</dbReference>
<evidence type="ECO:0000313" key="6">
    <source>
        <dbReference type="Proteomes" id="UP001597468"/>
    </source>
</evidence>
<dbReference type="CDD" id="cd06170">
    <property type="entry name" value="LuxR_C_like"/>
    <property type="match status" value="1"/>
</dbReference>
<proteinExistence type="predicted"/>
<dbReference type="InterPro" id="IPR036388">
    <property type="entry name" value="WH-like_DNA-bd_sf"/>
</dbReference>
<dbReference type="InterPro" id="IPR000792">
    <property type="entry name" value="Tscrpt_reg_LuxR_C"/>
</dbReference>
<keyword evidence="2" id="KW-0238">DNA-binding</keyword>
<protein>
    <submittedName>
        <fullName evidence="5">Response regulator transcription factor</fullName>
    </submittedName>
</protein>
<dbReference type="PANTHER" id="PTHR44688">
    <property type="entry name" value="DNA-BINDING TRANSCRIPTIONAL ACTIVATOR DEVR_DOSR"/>
    <property type="match status" value="1"/>
</dbReference>
<dbReference type="Proteomes" id="UP001597468">
    <property type="component" value="Unassembled WGS sequence"/>
</dbReference>
<organism evidence="5 6">
    <name type="scientific">Salinimicrobium flavum</name>
    <dbReference type="NCBI Taxonomy" id="1737065"/>
    <lineage>
        <taxon>Bacteria</taxon>
        <taxon>Pseudomonadati</taxon>
        <taxon>Bacteroidota</taxon>
        <taxon>Flavobacteriia</taxon>
        <taxon>Flavobacteriales</taxon>
        <taxon>Flavobacteriaceae</taxon>
        <taxon>Salinimicrobium</taxon>
    </lineage>
</organism>
<dbReference type="Pfam" id="PF00196">
    <property type="entry name" value="GerE"/>
    <property type="match status" value="1"/>
</dbReference>
<evidence type="ECO:0000256" key="2">
    <source>
        <dbReference type="ARBA" id="ARBA00023125"/>
    </source>
</evidence>
<reference evidence="6" key="1">
    <citation type="journal article" date="2019" name="Int. J. Syst. Evol. Microbiol.">
        <title>The Global Catalogue of Microorganisms (GCM) 10K type strain sequencing project: providing services to taxonomists for standard genome sequencing and annotation.</title>
        <authorList>
            <consortium name="The Broad Institute Genomics Platform"/>
            <consortium name="The Broad Institute Genome Sequencing Center for Infectious Disease"/>
            <person name="Wu L."/>
            <person name="Ma J."/>
        </authorList>
    </citation>
    <scope>NUCLEOTIDE SEQUENCE [LARGE SCALE GENOMIC DNA]</scope>
    <source>
        <strain evidence="6">KCTC 42585</strain>
    </source>
</reference>
<name>A0ABW5IXT6_9FLAO</name>
<dbReference type="PROSITE" id="PS00622">
    <property type="entry name" value="HTH_LUXR_1"/>
    <property type="match status" value="1"/>
</dbReference>
<feature type="domain" description="HTH luxR-type" evidence="4">
    <location>
        <begin position="267"/>
        <end position="332"/>
    </location>
</feature>
<dbReference type="InterPro" id="IPR016032">
    <property type="entry name" value="Sig_transdc_resp-reg_C-effctor"/>
</dbReference>
<keyword evidence="1" id="KW-0805">Transcription regulation</keyword>
<evidence type="ECO:0000256" key="1">
    <source>
        <dbReference type="ARBA" id="ARBA00023015"/>
    </source>
</evidence>
<gene>
    <name evidence="5" type="ORF">ACFSTG_11385</name>
</gene>
<accession>A0ABW5IXT6</accession>
<sequence>MKMEKKQLLLITKNDDLSANTENEACPYYEITRVKSIHAGYPLALSYLPDVILIDHSSLGEECLRNLKNFKSTHFLNKSFLFLYGRREEKPVLDKKYKDQVDGILYDNRSYHSIIKEIEETINAKRCLTNYWKDSFMGLFNLLGNPVVLLQDDKIIAMNDAFKNDFFVSRNNQVRLTDLVTEGNKLKVKETLRKFVKGKHMKATTKTSLLMNGKLREARITFSKLDKALSGQMVMMINFSNNETPLKKEIGSSSLETENYFSGNDKNNIEDHGFTKREKEVITLLCKGYKTREISEALCISAKTIEKHRSNIIRRTNSGTIVESIVYALNHNMIEV</sequence>
<keyword evidence="6" id="KW-1185">Reference proteome</keyword>